<dbReference type="EMBL" id="QNBC01000010">
    <property type="protein sequence ID" value="RKX67802.1"/>
    <property type="molecule type" value="Genomic_DNA"/>
</dbReference>
<dbReference type="GO" id="GO:0046872">
    <property type="term" value="F:metal ion binding"/>
    <property type="evidence" value="ECO:0007669"/>
    <property type="project" value="UniProtKB-KW"/>
</dbReference>
<evidence type="ECO:0000259" key="2">
    <source>
        <dbReference type="Pfam" id="PF07883"/>
    </source>
</evidence>
<keyword evidence="1" id="KW-0479">Metal-binding</keyword>
<dbReference type="Pfam" id="PF07883">
    <property type="entry name" value="Cupin_2"/>
    <property type="match status" value="1"/>
</dbReference>
<dbReference type="InterPro" id="IPR013096">
    <property type="entry name" value="Cupin_2"/>
</dbReference>
<dbReference type="AlphaFoldDB" id="A0A660SB18"/>
<dbReference type="SUPFAM" id="SSF51182">
    <property type="entry name" value="RmlC-like cupins"/>
    <property type="match status" value="1"/>
</dbReference>
<proteinExistence type="predicted"/>
<gene>
    <name evidence="3" type="ORF">DRP44_01415</name>
</gene>
<feature type="domain" description="Cupin type-2" evidence="2">
    <location>
        <begin position="40"/>
        <end position="106"/>
    </location>
</feature>
<dbReference type="PANTHER" id="PTHR35848">
    <property type="entry name" value="OXALATE-BINDING PROTEIN"/>
    <property type="match status" value="1"/>
</dbReference>
<evidence type="ECO:0000313" key="3">
    <source>
        <dbReference type="EMBL" id="RKX67802.1"/>
    </source>
</evidence>
<dbReference type="CDD" id="cd02222">
    <property type="entry name" value="cupin_TM1459-like"/>
    <property type="match status" value="1"/>
</dbReference>
<organism evidence="3 4">
    <name type="scientific">candidate division TA06 bacterium</name>
    <dbReference type="NCBI Taxonomy" id="2250710"/>
    <lineage>
        <taxon>Bacteria</taxon>
        <taxon>Bacteria division TA06</taxon>
    </lineage>
</organism>
<dbReference type="PANTHER" id="PTHR35848:SF6">
    <property type="entry name" value="CUPIN TYPE-2 DOMAIN-CONTAINING PROTEIN"/>
    <property type="match status" value="1"/>
</dbReference>
<dbReference type="Gene3D" id="2.60.120.10">
    <property type="entry name" value="Jelly Rolls"/>
    <property type="match status" value="1"/>
</dbReference>
<protein>
    <submittedName>
        <fullName evidence="3">Cupin domain-containing protein</fullName>
    </submittedName>
</protein>
<name>A0A660SB18_UNCT6</name>
<evidence type="ECO:0000313" key="4">
    <source>
        <dbReference type="Proteomes" id="UP000282321"/>
    </source>
</evidence>
<dbReference type="Proteomes" id="UP000282321">
    <property type="component" value="Unassembled WGS sequence"/>
</dbReference>
<dbReference type="InterPro" id="IPR014710">
    <property type="entry name" value="RmlC-like_jellyroll"/>
</dbReference>
<sequence length="114" mass="12888">MINHESKIPVKVLNSPELKNVKKQILVGPNDGFDGFLREFIISEGGFTPLHKHDWYHLNYVISGEGILIINGEEHLLTRGSVAYVPPMTQHQFRNTGKGELKFLCLVPEKGDSY</sequence>
<accession>A0A660SB18</accession>
<evidence type="ECO:0000256" key="1">
    <source>
        <dbReference type="ARBA" id="ARBA00022723"/>
    </source>
</evidence>
<dbReference type="InterPro" id="IPR051610">
    <property type="entry name" value="GPI/OXD"/>
</dbReference>
<dbReference type="InterPro" id="IPR011051">
    <property type="entry name" value="RmlC_Cupin_sf"/>
</dbReference>
<comment type="caution">
    <text evidence="3">The sequence shown here is derived from an EMBL/GenBank/DDBJ whole genome shotgun (WGS) entry which is preliminary data.</text>
</comment>
<reference evidence="3 4" key="1">
    <citation type="submission" date="2018-06" db="EMBL/GenBank/DDBJ databases">
        <title>Extensive metabolic versatility and redundancy in microbially diverse, dynamic hydrothermal sediments.</title>
        <authorList>
            <person name="Dombrowski N."/>
            <person name="Teske A."/>
            <person name="Baker B.J."/>
        </authorList>
    </citation>
    <scope>NUCLEOTIDE SEQUENCE [LARGE SCALE GENOMIC DNA]</scope>
    <source>
        <strain evidence="3">B35_G9</strain>
    </source>
</reference>